<feature type="domain" description="Reverse transcriptase" evidence="1">
    <location>
        <begin position="88"/>
        <end position="341"/>
    </location>
</feature>
<dbReference type="InterPro" id="IPR043502">
    <property type="entry name" value="DNA/RNA_pol_sf"/>
</dbReference>
<evidence type="ECO:0000313" key="2">
    <source>
        <dbReference type="EMBL" id="QNO13364.1"/>
    </source>
</evidence>
<dbReference type="SMART" id="SM00507">
    <property type="entry name" value="HNHc"/>
    <property type="match status" value="1"/>
</dbReference>
<dbReference type="AlphaFoldDB" id="A0A7G9W3V2"/>
<keyword evidence="2" id="KW-0695">RNA-directed DNA polymerase</keyword>
<proteinExistence type="predicted"/>
<dbReference type="CDD" id="cd00085">
    <property type="entry name" value="HNHc"/>
    <property type="match status" value="1"/>
</dbReference>
<evidence type="ECO:0000313" key="3">
    <source>
        <dbReference type="Proteomes" id="UP000516160"/>
    </source>
</evidence>
<dbReference type="Gene3D" id="1.10.30.50">
    <property type="match status" value="1"/>
</dbReference>
<evidence type="ECO:0000259" key="1">
    <source>
        <dbReference type="PROSITE" id="PS50878"/>
    </source>
</evidence>
<keyword evidence="3" id="KW-1185">Reference proteome</keyword>
<dbReference type="CDD" id="cd01651">
    <property type="entry name" value="RT_G2_intron"/>
    <property type="match status" value="1"/>
</dbReference>
<dbReference type="PANTHER" id="PTHR34047:SF8">
    <property type="entry name" value="PROTEIN YKFC"/>
    <property type="match status" value="1"/>
</dbReference>
<dbReference type="PANTHER" id="PTHR34047">
    <property type="entry name" value="NUCLEAR INTRON MATURASE 1, MITOCHONDRIAL-RELATED"/>
    <property type="match status" value="1"/>
</dbReference>
<dbReference type="EMBL" id="CP058559">
    <property type="protein sequence ID" value="QNO13364.1"/>
    <property type="molecule type" value="Genomic_DNA"/>
</dbReference>
<keyword evidence="2" id="KW-0808">Transferase</keyword>
<name>A0A7G9W3V2_ALKCA</name>
<sequence length="609" mass="71072">MMLQKGETPLNTFLRHAEYYGMQETFDNLHEESKLSKKFYNLYDLIISEENILLAYRSIKSNSGAKTAGIDNTVIGDLKELTPKQLVSLIQTKLGNYKPKAVRRIFIPKENGDQRPLGIPTIIDRLIQQMIKQIIEPIAEAKFYKHSYGFRPLRNTHHAIARAQTLINIGRLHYVIDIDIKGFFDNVNHNSLIKQIWNLGIRDKRVIAIISKILKTPIQGEGRANKGVPQGGVLSPLLSNIVLHDLDQWVYSQWEGMKTKWPYKRQGDKIKRLKNTNLKEGYLVRYADDFKVFARNSQTAYKWFYAIKKYLKDRLKLDISPEKSKVTNLRKKKSDFLGYRLKANLKGSKYVAHTYMKKKKKTAIKQGLKEAIKKIKQSPTRENAMKLNSMIMGLHQYFKYMTHVFKEFSDISFSLSKAMYNGFKRYGRYEHPKSISCAFKKYYNTTYRTWRIAGVYIFPIADISTQTSLNFSPSLNIFTEEGRKTIHKRLQQQITLELPKLMESANLTYRTTEYIDNRISRYSMTMGKCEITCIYLPAEMVHCHHYVPTKLGGTDKYHNLRIVHKDVHKLIHATEIKIIKKYMESLKLDIGTLDKINRYREKCNLEALS</sequence>
<dbReference type="EC" id="2.7.7.49" evidence="2"/>
<dbReference type="KEGG" id="acae:HYG86_00545"/>
<dbReference type="RefSeq" id="WP_213167039.1">
    <property type="nucleotide sequence ID" value="NZ_CP058559.1"/>
</dbReference>
<dbReference type="SUPFAM" id="SSF56672">
    <property type="entry name" value="DNA/RNA polymerases"/>
    <property type="match status" value="1"/>
</dbReference>
<dbReference type="InterPro" id="IPR003615">
    <property type="entry name" value="HNH_nuc"/>
</dbReference>
<organism evidence="2 3">
    <name type="scientific">Alkalicella caledoniensis</name>
    <dbReference type="NCBI Taxonomy" id="2731377"/>
    <lineage>
        <taxon>Bacteria</taxon>
        <taxon>Bacillati</taxon>
        <taxon>Bacillota</taxon>
        <taxon>Clostridia</taxon>
        <taxon>Eubacteriales</taxon>
        <taxon>Proteinivoracaceae</taxon>
        <taxon>Alkalicella</taxon>
    </lineage>
</organism>
<dbReference type="PROSITE" id="PS50878">
    <property type="entry name" value="RT_POL"/>
    <property type="match status" value="1"/>
</dbReference>
<gene>
    <name evidence="2" type="primary">ltrA</name>
    <name evidence="2" type="ORF">HYG86_00545</name>
</gene>
<dbReference type="InterPro" id="IPR000477">
    <property type="entry name" value="RT_dom"/>
</dbReference>
<dbReference type="InterPro" id="IPR051083">
    <property type="entry name" value="GrpII_Intron_Splice-Mob/Def"/>
</dbReference>
<keyword evidence="2" id="KW-0548">Nucleotidyltransferase</keyword>
<dbReference type="GO" id="GO:0003964">
    <property type="term" value="F:RNA-directed DNA polymerase activity"/>
    <property type="evidence" value="ECO:0007669"/>
    <property type="project" value="UniProtKB-KW"/>
</dbReference>
<dbReference type="Pfam" id="PF00078">
    <property type="entry name" value="RVT_1"/>
    <property type="match status" value="1"/>
</dbReference>
<reference evidence="2 3" key="1">
    <citation type="submission" date="2020-07" db="EMBL/GenBank/DDBJ databases">
        <title>Alkalicella. sp. LB2 genome.</title>
        <authorList>
            <person name="Postec A."/>
            <person name="Quemeneur M."/>
        </authorList>
    </citation>
    <scope>NUCLEOTIDE SEQUENCE [LARGE SCALE GENOMIC DNA]</scope>
    <source>
        <strain evidence="2 3">LB2</strain>
    </source>
</reference>
<accession>A0A7G9W3V2</accession>
<dbReference type="NCBIfam" id="TIGR04416">
    <property type="entry name" value="group_II_RT_mat"/>
    <property type="match status" value="1"/>
</dbReference>
<dbReference type="Proteomes" id="UP000516160">
    <property type="component" value="Chromosome"/>
</dbReference>
<protein>
    <submittedName>
        <fullName evidence="2">Group II intron reverse transcriptase/maturase</fullName>
        <ecNumber evidence="2">2.7.7.49</ecNumber>
    </submittedName>
</protein>
<dbReference type="InterPro" id="IPR030931">
    <property type="entry name" value="Group_II_RT_mat"/>
</dbReference>